<dbReference type="InterPro" id="IPR001577">
    <property type="entry name" value="Peptidase_M8"/>
</dbReference>
<keyword evidence="8" id="KW-0732">Signal</keyword>
<evidence type="ECO:0000256" key="5">
    <source>
        <dbReference type="ARBA" id="ARBA00022833"/>
    </source>
</evidence>
<dbReference type="Proteomes" id="UP000230233">
    <property type="component" value="Chromosome II"/>
</dbReference>
<dbReference type="GO" id="GO:0006508">
    <property type="term" value="P:proteolysis"/>
    <property type="evidence" value="ECO:0007669"/>
    <property type="project" value="UniProtKB-KW"/>
</dbReference>
<evidence type="ECO:0000313" key="9">
    <source>
        <dbReference type="EMBL" id="PIC49473.1"/>
    </source>
</evidence>
<dbReference type="OrthoDB" id="527990at2759"/>
<evidence type="ECO:0000256" key="8">
    <source>
        <dbReference type="RuleBase" id="RU366077"/>
    </source>
</evidence>
<comment type="cofactor">
    <cofactor evidence="7 8">
        <name>Zn(2+)</name>
        <dbReference type="ChEBI" id="CHEBI:29105"/>
    </cofactor>
    <text evidence="7 8">Binds 1 zinc ion per subunit.</text>
</comment>
<proteinExistence type="inferred from homology"/>
<dbReference type="AlphaFoldDB" id="A0A2G5VCH5"/>
<evidence type="ECO:0000256" key="2">
    <source>
        <dbReference type="ARBA" id="ARBA00022670"/>
    </source>
</evidence>
<evidence type="ECO:0000256" key="3">
    <source>
        <dbReference type="ARBA" id="ARBA00022723"/>
    </source>
</evidence>
<dbReference type="PANTHER" id="PTHR10942">
    <property type="entry name" value="LEISHMANOLYSIN-LIKE PEPTIDASE"/>
    <property type="match status" value="1"/>
</dbReference>
<keyword evidence="4 8" id="KW-0378">Hydrolase</keyword>
<name>A0A2G5VCH5_9PELO</name>
<dbReference type="GO" id="GO:0005737">
    <property type="term" value="C:cytoplasm"/>
    <property type="evidence" value="ECO:0007669"/>
    <property type="project" value="TreeGrafter"/>
</dbReference>
<feature type="chain" id="PRO_5023970124" description="Leishmanolysin-like peptidase" evidence="8">
    <location>
        <begin position="19"/>
        <end position="397"/>
    </location>
</feature>
<dbReference type="GO" id="GO:0007155">
    <property type="term" value="P:cell adhesion"/>
    <property type="evidence" value="ECO:0007669"/>
    <property type="project" value="InterPro"/>
</dbReference>
<evidence type="ECO:0000313" key="10">
    <source>
        <dbReference type="Proteomes" id="UP000230233"/>
    </source>
</evidence>
<organism evidence="9 10">
    <name type="scientific">Caenorhabditis nigoni</name>
    <dbReference type="NCBI Taxonomy" id="1611254"/>
    <lineage>
        <taxon>Eukaryota</taxon>
        <taxon>Metazoa</taxon>
        <taxon>Ecdysozoa</taxon>
        <taxon>Nematoda</taxon>
        <taxon>Chromadorea</taxon>
        <taxon>Rhabditida</taxon>
        <taxon>Rhabditina</taxon>
        <taxon>Rhabditomorpha</taxon>
        <taxon>Rhabditoidea</taxon>
        <taxon>Rhabditidae</taxon>
        <taxon>Peloderinae</taxon>
        <taxon>Caenorhabditis</taxon>
    </lineage>
</organism>
<evidence type="ECO:0000256" key="6">
    <source>
        <dbReference type="ARBA" id="ARBA00023049"/>
    </source>
</evidence>
<dbReference type="EC" id="3.4.24.-" evidence="8"/>
<dbReference type="GO" id="GO:0046872">
    <property type="term" value="F:metal ion binding"/>
    <property type="evidence" value="ECO:0007669"/>
    <property type="project" value="UniProtKB-KW"/>
</dbReference>
<comment type="similarity">
    <text evidence="1 8">Belongs to the peptidase M8 family.</text>
</comment>
<dbReference type="PANTHER" id="PTHR10942:SF44">
    <property type="entry name" value="LEISHMANOLYSIN-LIKE PEPTIDASE"/>
    <property type="match status" value="1"/>
</dbReference>
<keyword evidence="10" id="KW-1185">Reference proteome</keyword>
<dbReference type="Pfam" id="PF01457">
    <property type="entry name" value="Peptidase_M8"/>
    <property type="match status" value="1"/>
</dbReference>
<dbReference type="EMBL" id="PDUG01000002">
    <property type="protein sequence ID" value="PIC49473.1"/>
    <property type="molecule type" value="Genomic_DNA"/>
</dbReference>
<comment type="caution">
    <text evidence="9">The sequence shown here is derived from an EMBL/GenBank/DDBJ whole genome shotgun (WGS) entry which is preliminary data.</text>
</comment>
<keyword evidence="2 8" id="KW-0645">Protease</keyword>
<keyword evidence="5 7" id="KW-0862">Zinc</keyword>
<sequence>MIIFFIFILLCQFPYGTAQLTPMKIAVVSGYGSLEPEMQQQLQNSLKWFQSSFLVEKSKNPVEIQDIYLRIPEYQKFSIVLVQTPIHRQNLNFQDLKKLLEIADFTVFVVGQDPKRCQRDQDLLAEALPIVLVPDERPPLAMMSICLQNNPRHQNPSLDSRFFYDLFRHEILHGLGYGLIIDKSSITHKPSEKYIWNHSNGLGQPENRHFLDFDTFALEFTKNHFSCQKMKGVEADGERKNHLNEYIFRNELMTTHLEATGNIFSWISVGIIERTFNGPNQWYHINRTFIAPEADQYTFGKNFGCDFLQKSCHDFIKITEKRSPTLKIAPFCSKNHNQMCYKLPDSQKLYKMSDKDCEMRRVIGDGIDKGGQQRRCPMIKHLPAKFNFVNCPPPPGG</sequence>
<accession>A0A2G5VCH5</accession>
<reference evidence="10" key="1">
    <citation type="submission" date="2017-10" db="EMBL/GenBank/DDBJ databases">
        <title>Rapid genome shrinkage in a self-fertile nematode reveals novel sperm competition proteins.</title>
        <authorList>
            <person name="Yin D."/>
            <person name="Schwarz E.M."/>
            <person name="Thomas C.G."/>
            <person name="Felde R.L."/>
            <person name="Korf I.F."/>
            <person name="Cutter A.D."/>
            <person name="Schartner C.M."/>
            <person name="Ralston E.J."/>
            <person name="Meyer B.J."/>
            <person name="Haag E.S."/>
        </authorList>
    </citation>
    <scope>NUCLEOTIDE SEQUENCE [LARGE SCALE GENOMIC DNA]</scope>
    <source>
        <strain evidence="10">JU1422</strain>
    </source>
</reference>
<dbReference type="SUPFAM" id="SSF55486">
    <property type="entry name" value="Metalloproteases ('zincins'), catalytic domain"/>
    <property type="match status" value="1"/>
</dbReference>
<feature type="binding site" evidence="7">
    <location>
        <position position="242"/>
    </location>
    <ligand>
        <name>Zn(2+)</name>
        <dbReference type="ChEBI" id="CHEBI:29105"/>
        <note>catalytic</note>
    </ligand>
</feature>
<protein>
    <recommendedName>
        <fullName evidence="8">Leishmanolysin-like peptidase</fullName>
        <ecNumber evidence="8">3.4.24.-</ecNumber>
    </recommendedName>
</protein>
<dbReference type="GO" id="GO:0004222">
    <property type="term" value="F:metalloendopeptidase activity"/>
    <property type="evidence" value="ECO:0007669"/>
    <property type="project" value="UniProtKB-UniRule"/>
</dbReference>
<dbReference type="GO" id="GO:0016020">
    <property type="term" value="C:membrane"/>
    <property type="evidence" value="ECO:0007669"/>
    <property type="project" value="InterPro"/>
</dbReference>
<dbReference type="FunFam" id="3.90.132.10:FF:000013">
    <property type="entry name" value="Protein CBG03424"/>
    <property type="match status" value="1"/>
</dbReference>
<evidence type="ECO:0000256" key="4">
    <source>
        <dbReference type="ARBA" id="ARBA00022801"/>
    </source>
</evidence>
<keyword evidence="6 7" id="KW-0482">Metalloprotease</keyword>
<feature type="signal peptide" evidence="8">
    <location>
        <begin position="1"/>
        <end position="18"/>
    </location>
</feature>
<evidence type="ECO:0000256" key="1">
    <source>
        <dbReference type="ARBA" id="ARBA00005860"/>
    </source>
</evidence>
<gene>
    <name evidence="9" type="primary">Cni-T13B5.9</name>
    <name evidence="9" type="synonym">Cnig_chr_II.g8069</name>
    <name evidence="9" type="ORF">B9Z55_008069</name>
</gene>
<keyword evidence="3 7" id="KW-0479">Metal-binding</keyword>
<evidence type="ECO:0000256" key="7">
    <source>
        <dbReference type="PIRSR" id="PIRSR601577-2"/>
    </source>
</evidence>
<dbReference type="Gene3D" id="3.90.132.10">
    <property type="entry name" value="Leishmanolysin , domain 2"/>
    <property type="match status" value="1"/>
</dbReference>